<dbReference type="InterPro" id="IPR001466">
    <property type="entry name" value="Beta-lactam-related"/>
</dbReference>
<dbReference type="Pfam" id="PF00144">
    <property type="entry name" value="Beta-lactamase"/>
    <property type="match status" value="1"/>
</dbReference>
<dbReference type="SUPFAM" id="SSF56601">
    <property type="entry name" value="beta-lactamase/transpeptidase-like"/>
    <property type="match status" value="1"/>
</dbReference>
<organism evidence="2 3">
    <name type="scientific">Pseudoalteromonas rubra</name>
    <dbReference type="NCBI Taxonomy" id="43658"/>
    <lineage>
        <taxon>Bacteria</taxon>
        <taxon>Pseudomonadati</taxon>
        <taxon>Pseudomonadota</taxon>
        <taxon>Gammaproteobacteria</taxon>
        <taxon>Alteromonadales</taxon>
        <taxon>Pseudoalteromonadaceae</taxon>
        <taxon>Pseudoalteromonas</taxon>
    </lineage>
</organism>
<dbReference type="InterPro" id="IPR050491">
    <property type="entry name" value="AmpC-like"/>
</dbReference>
<proteinExistence type="predicted"/>
<dbReference type="InterPro" id="IPR012338">
    <property type="entry name" value="Beta-lactam/transpept-like"/>
</dbReference>
<dbReference type="Proteomes" id="UP000305729">
    <property type="component" value="Chromosome 1"/>
</dbReference>
<feature type="domain" description="Beta-lactamase-related" evidence="1">
    <location>
        <begin position="80"/>
        <end position="397"/>
    </location>
</feature>
<dbReference type="PANTHER" id="PTHR46825">
    <property type="entry name" value="D-ALANYL-D-ALANINE-CARBOXYPEPTIDASE/ENDOPEPTIDASE AMPH"/>
    <property type="match status" value="1"/>
</dbReference>
<evidence type="ECO:0000259" key="1">
    <source>
        <dbReference type="Pfam" id="PF00144"/>
    </source>
</evidence>
<accession>A0A5S3UV42</accession>
<dbReference type="STRING" id="43658.AT705_08160"/>
<dbReference type="PANTHER" id="PTHR46825:SF7">
    <property type="entry name" value="D-ALANYL-D-ALANINE CARBOXYPEPTIDASE"/>
    <property type="match status" value="1"/>
</dbReference>
<name>A0A5S3UV42_9GAMM</name>
<dbReference type="AlphaFoldDB" id="A0A5S3UV42"/>
<sequence>MRCYNRAKTTNGNALRGNIMKLSSFILSTACLALTGCGSDNTVTHTSNPKSAAMPVSLSETKETIRFDINTDYQSLLDQVAAAGLTGVSVYVATPGWSATYTSGLANQDTQVPLSPQHLFRIASNTKSFVATLTHLMAAQGQIDLDNSINTYLPDDITTRLPNTGTITVRHLLRHTSGLKDYLSVPQFWHKTKAEPNHDWQVTEMLSYVYDEPAQFEVDSRFDYSNTNYLLLGIILDDLLGYDLAIAIRQQILEPLGMTETYYYQREPLGAELVHGYELEDGTLKSYRHIKLGYRAADGGMVSTPKDLSRFFSAFGKTQAPFTAAIKAQMLNNLSTMDTTREYGAGIVRKTEHSTFSSLSGKVAYMHGGYNNGYISRSYYYPQEDVSISVFYNRVFDRHTEQDKHKMVDNFREALRAKVFAEL</sequence>
<gene>
    <name evidence="2" type="ORF">CWC22_015450</name>
</gene>
<evidence type="ECO:0000313" key="3">
    <source>
        <dbReference type="Proteomes" id="UP000305729"/>
    </source>
</evidence>
<dbReference type="Gene3D" id="3.40.710.10">
    <property type="entry name" value="DD-peptidase/beta-lactamase superfamily"/>
    <property type="match status" value="1"/>
</dbReference>
<keyword evidence="2" id="KW-0378">Hydrolase</keyword>
<dbReference type="GO" id="GO:0016787">
    <property type="term" value="F:hydrolase activity"/>
    <property type="evidence" value="ECO:0007669"/>
    <property type="project" value="UniProtKB-KW"/>
</dbReference>
<evidence type="ECO:0000313" key="2">
    <source>
        <dbReference type="EMBL" id="QPB84303.1"/>
    </source>
</evidence>
<dbReference type="EMBL" id="CP045429">
    <property type="protein sequence ID" value="QPB84303.1"/>
    <property type="molecule type" value="Genomic_DNA"/>
</dbReference>
<protein>
    <submittedName>
        <fullName evidence="2">Serine hydrolase</fullName>
    </submittedName>
</protein>
<reference evidence="2 3" key="1">
    <citation type="submission" date="2019-10" db="EMBL/GenBank/DDBJ databases">
        <title>Pseudoalteromonas rubra S4059.</title>
        <authorList>
            <person name="Paulsen S."/>
            <person name="Wang X."/>
        </authorList>
    </citation>
    <scope>NUCLEOTIDE SEQUENCE [LARGE SCALE GENOMIC DNA]</scope>
    <source>
        <strain evidence="2 3">S4059</strain>
    </source>
</reference>